<accession>A0AAD5LET1</accession>
<feature type="coiled-coil region" evidence="1">
    <location>
        <begin position="223"/>
        <end position="257"/>
    </location>
</feature>
<sequence>MATEQGDTATTPHVLHVIHGRESIAVALATPLSAASWLGDAKREIAALTGVQPPHQKLIWRGKELKDAATQAPPPSGSKIMLLRNQSYHSSAAAPTASGAGRHSGGNGNANANTEPTTPPTTSNVGPDTSAPSRVVLSLDASDDDDLVLVQATRGKATYELLTSADATLLAVKTRLAIAMGLAHPSALRLIVKGRTPTDLTVLKELRRGHHDGHAVVKCMVLLDASQHDLVEREDELRALQNEAAQRSLAVAQLERRLSRNALPREDALVQLHHLHGDVARLVANVSLLGEQLRSSKLVKLGEKTASVGDCAETGTTRTLRVVDHVQQECKELEQRMEHLMQSFGGHH</sequence>
<dbReference type="InterPro" id="IPR029071">
    <property type="entry name" value="Ubiquitin-like_domsf"/>
</dbReference>
<feature type="domain" description="Ubiquitin-like" evidence="3">
    <location>
        <begin position="42"/>
        <end position="70"/>
    </location>
</feature>
<feature type="region of interest" description="Disordered" evidence="2">
    <location>
        <begin position="91"/>
        <end position="132"/>
    </location>
</feature>
<evidence type="ECO:0000313" key="5">
    <source>
        <dbReference type="Proteomes" id="UP001209570"/>
    </source>
</evidence>
<evidence type="ECO:0000256" key="2">
    <source>
        <dbReference type="SAM" id="MobiDB-lite"/>
    </source>
</evidence>
<reference evidence="4" key="1">
    <citation type="submission" date="2021-12" db="EMBL/GenBank/DDBJ databases">
        <title>Prjna785345.</title>
        <authorList>
            <person name="Rujirawat T."/>
            <person name="Krajaejun T."/>
        </authorList>
    </citation>
    <scope>NUCLEOTIDE SEQUENCE</scope>
    <source>
        <strain evidence="4">Pi057C3</strain>
    </source>
</reference>
<dbReference type="Gene3D" id="3.10.20.90">
    <property type="entry name" value="Phosphatidylinositol 3-kinase Catalytic Subunit, Chain A, domain 1"/>
    <property type="match status" value="1"/>
</dbReference>
<dbReference type="InterPro" id="IPR000626">
    <property type="entry name" value="Ubiquitin-like_dom"/>
</dbReference>
<dbReference type="PROSITE" id="PS50053">
    <property type="entry name" value="UBIQUITIN_2"/>
    <property type="match status" value="1"/>
</dbReference>
<evidence type="ECO:0000256" key="1">
    <source>
        <dbReference type="SAM" id="Coils"/>
    </source>
</evidence>
<dbReference type="EMBL" id="JAKCXM010000337">
    <property type="protein sequence ID" value="KAJ0395578.1"/>
    <property type="molecule type" value="Genomic_DNA"/>
</dbReference>
<name>A0AAD5LET1_PYTIN</name>
<feature type="compositionally biased region" description="Low complexity" evidence="2">
    <location>
        <begin position="91"/>
        <end position="101"/>
    </location>
</feature>
<evidence type="ECO:0000313" key="4">
    <source>
        <dbReference type="EMBL" id="KAJ0395578.1"/>
    </source>
</evidence>
<feature type="compositionally biased region" description="Low complexity" evidence="2">
    <location>
        <begin position="109"/>
        <end position="124"/>
    </location>
</feature>
<dbReference type="SUPFAM" id="SSF54236">
    <property type="entry name" value="Ubiquitin-like"/>
    <property type="match status" value="1"/>
</dbReference>
<protein>
    <recommendedName>
        <fullName evidence="3">Ubiquitin-like domain-containing protein</fullName>
    </recommendedName>
</protein>
<evidence type="ECO:0000259" key="3">
    <source>
        <dbReference type="PROSITE" id="PS50053"/>
    </source>
</evidence>
<keyword evidence="1" id="KW-0175">Coiled coil</keyword>
<dbReference type="AlphaFoldDB" id="A0AAD5LET1"/>
<dbReference type="Proteomes" id="UP001209570">
    <property type="component" value="Unassembled WGS sequence"/>
</dbReference>
<gene>
    <name evidence="4" type="ORF">P43SY_000686</name>
</gene>
<keyword evidence="5" id="KW-1185">Reference proteome</keyword>
<proteinExistence type="predicted"/>
<organism evidence="4 5">
    <name type="scientific">Pythium insidiosum</name>
    <name type="common">Pythiosis disease agent</name>
    <dbReference type="NCBI Taxonomy" id="114742"/>
    <lineage>
        <taxon>Eukaryota</taxon>
        <taxon>Sar</taxon>
        <taxon>Stramenopiles</taxon>
        <taxon>Oomycota</taxon>
        <taxon>Peronosporomycetes</taxon>
        <taxon>Pythiales</taxon>
        <taxon>Pythiaceae</taxon>
        <taxon>Pythium</taxon>
    </lineage>
</organism>
<comment type="caution">
    <text evidence="4">The sequence shown here is derived from an EMBL/GenBank/DDBJ whole genome shotgun (WGS) entry which is preliminary data.</text>
</comment>